<evidence type="ECO:0000256" key="13">
    <source>
        <dbReference type="ARBA" id="ARBA00031891"/>
    </source>
</evidence>
<evidence type="ECO:0000256" key="5">
    <source>
        <dbReference type="ARBA" id="ARBA00022391"/>
    </source>
</evidence>
<feature type="binding site" evidence="15">
    <location>
        <position position="117"/>
    </location>
    <ligand>
        <name>Zn(2+)</name>
        <dbReference type="ChEBI" id="CHEBI:29105"/>
        <label>2</label>
    </ligand>
</feature>
<protein>
    <recommendedName>
        <fullName evidence="5 15">Succinyl-diaminopimelate desuccinylase</fullName>
        <shortName evidence="15">SDAP desuccinylase</shortName>
        <ecNumber evidence="4 15">3.5.1.18</ecNumber>
    </recommendedName>
    <alternativeName>
        <fullName evidence="13 15">N-succinyl-LL-2,6-diaminoheptanedioate amidohydrolase</fullName>
    </alternativeName>
</protein>
<dbReference type="PROSITE" id="PS00759">
    <property type="entry name" value="ARGE_DAPE_CPG2_2"/>
    <property type="match status" value="1"/>
</dbReference>
<comment type="catalytic activity">
    <reaction evidence="14 15">
        <text>N-succinyl-(2S,6S)-2,6-diaminopimelate + H2O = (2S,6S)-2,6-diaminopimelate + succinate</text>
        <dbReference type="Rhea" id="RHEA:22608"/>
        <dbReference type="ChEBI" id="CHEBI:15377"/>
        <dbReference type="ChEBI" id="CHEBI:30031"/>
        <dbReference type="ChEBI" id="CHEBI:57609"/>
        <dbReference type="ChEBI" id="CHEBI:58087"/>
        <dbReference type="EC" id="3.5.1.18"/>
    </reaction>
</comment>
<evidence type="ECO:0000256" key="11">
    <source>
        <dbReference type="ARBA" id="ARBA00023154"/>
    </source>
</evidence>
<feature type="binding site" evidence="15">
    <location>
        <position position="368"/>
    </location>
    <ligand>
        <name>Zn(2+)</name>
        <dbReference type="ChEBI" id="CHEBI:29105"/>
        <label>2</label>
    </ligand>
</feature>
<dbReference type="GO" id="GO:0019877">
    <property type="term" value="P:diaminopimelate biosynthetic process"/>
    <property type="evidence" value="ECO:0007669"/>
    <property type="project" value="UniProtKB-UniRule"/>
</dbReference>
<feature type="binding site" evidence="15">
    <location>
        <position position="180"/>
    </location>
    <ligand>
        <name>Zn(2+)</name>
        <dbReference type="ChEBI" id="CHEBI:29105"/>
        <label>1</label>
    </ligand>
</feature>
<dbReference type="Proteomes" id="UP000294664">
    <property type="component" value="Unassembled WGS sequence"/>
</dbReference>
<dbReference type="InterPro" id="IPR005941">
    <property type="entry name" value="DapE_proteobac"/>
</dbReference>
<accession>A0A4R3LX63</accession>
<keyword evidence="11 15" id="KW-0457">Lysine biosynthesis</keyword>
<comment type="subunit">
    <text evidence="3 15">Homodimer.</text>
</comment>
<evidence type="ECO:0000256" key="4">
    <source>
        <dbReference type="ARBA" id="ARBA00011921"/>
    </source>
</evidence>
<dbReference type="GO" id="GO:0009089">
    <property type="term" value="P:lysine biosynthetic process via diaminopimelate"/>
    <property type="evidence" value="ECO:0007669"/>
    <property type="project" value="UniProtKB-UniRule"/>
</dbReference>
<dbReference type="Pfam" id="PF01546">
    <property type="entry name" value="Peptidase_M20"/>
    <property type="match status" value="1"/>
</dbReference>
<evidence type="ECO:0000256" key="8">
    <source>
        <dbReference type="ARBA" id="ARBA00022801"/>
    </source>
</evidence>
<comment type="caution">
    <text evidence="17">The sequence shown here is derived from an EMBL/GenBank/DDBJ whole genome shotgun (WGS) entry which is preliminary data.</text>
</comment>
<sequence>MSMPPSVKSEPLPEGTDAVELARALLKIPSVTPDSAEAVDFVAAVLAAAGFRIDRFSSASAGPPIANLYAQIGESGPNLCFAGHVDVVPPGDPALWTHGPFSGACTDGLLFGRGAVDMKGGVAAAIAAALQFWQAGPPARGSISFLVTGDEEGPALDGTVKVVERLKAQGTRIDHCVLGEPTNPGALGDMVKIGRRGSLSGTVTVRGKQGHAAYPELADNPVPRLIRLLNGLIEAPLDHGSDHFPPSNLEIVSVDVGNPVFNVIPAEARAKFNVRFNDRFSLPTMQAEILRRLTAVAAPASFDLAFQPGPSESFVTAPGPFVDLVRGAVETVTGRSPALSTTGGTSDARFIKDLCPVVEFGLVGRTMHGVNEATAVDDLERLTEIYRLILDRYFANPPV</sequence>
<dbReference type="GO" id="GO:0050897">
    <property type="term" value="F:cobalt ion binding"/>
    <property type="evidence" value="ECO:0007669"/>
    <property type="project" value="UniProtKB-UniRule"/>
</dbReference>
<dbReference type="GO" id="GO:0008270">
    <property type="term" value="F:zinc ion binding"/>
    <property type="evidence" value="ECO:0007669"/>
    <property type="project" value="UniProtKB-UniRule"/>
</dbReference>
<keyword evidence="6 15" id="KW-0028">Amino-acid biosynthesis</keyword>
<feature type="binding site" evidence="15">
    <location>
        <position position="152"/>
    </location>
    <ligand>
        <name>Zn(2+)</name>
        <dbReference type="ChEBI" id="CHEBI:29105"/>
        <label>2</label>
    </ligand>
</feature>
<dbReference type="InterPro" id="IPR050072">
    <property type="entry name" value="Peptidase_M20A"/>
</dbReference>
<dbReference type="PANTHER" id="PTHR43808:SF31">
    <property type="entry name" value="N-ACETYL-L-CITRULLINE DEACETYLASE"/>
    <property type="match status" value="1"/>
</dbReference>
<proteinExistence type="inferred from homology"/>
<dbReference type="SUPFAM" id="SSF53187">
    <property type="entry name" value="Zn-dependent exopeptidases"/>
    <property type="match status" value="1"/>
</dbReference>
<feature type="binding site" evidence="15">
    <location>
        <position position="117"/>
    </location>
    <ligand>
        <name>Zn(2+)</name>
        <dbReference type="ChEBI" id="CHEBI:29105"/>
        <label>1</label>
    </ligand>
</feature>
<feature type="active site" evidence="15">
    <location>
        <position position="86"/>
    </location>
</feature>
<evidence type="ECO:0000256" key="9">
    <source>
        <dbReference type="ARBA" id="ARBA00022833"/>
    </source>
</evidence>
<reference evidence="17 18" key="1">
    <citation type="submission" date="2019-03" db="EMBL/GenBank/DDBJ databases">
        <title>Genomic Encyclopedia of Type Strains, Phase IV (KMG-IV): sequencing the most valuable type-strain genomes for metagenomic binning, comparative biology and taxonomic classification.</title>
        <authorList>
            <person name="Goeker M."/>
        </authorList>
    </citation>
    <scope>NUCLEOTIDE SEQUENCE [LARGE SCALE GENOMIC DNA]</scope>
    <source>
        <strain evidence="17 18">DSM 9035</strain>
    </source>
</reference>
<keyword evidence="7 15" id="KW-0479">Metal-binding</keyword>
<feature type="active site" description="Proton acceptor" evidence="15">
    <location>
        <position position="151"/>
    </location>
</feature>
<dbReference type="Pfam" id="PF07687">
    <property type="entry name" value="M20_dimer"/>
    <property type="match status" value="1"/>
</dbReference>
<dbReference type="EC" id="3.5.1.18" evidence="4 15"/>
<evidence type="ECO:0000256" key="7">
    <source>
        <dbReference type="ARBA" id="ARBA00022723"/>
    </source>
</evidence>
<dbReference type="GO" id="GO:0008777">
    <property type="term" value="F:acetylornithine deacetylase activity"/>
    <property type="evidence" value="ECO:0007669"/>
    <property type="project" value="TreeGrafter"/>
</dbReference>
<evidence type="ECO:0000259" key="16">
    <source>
        <dbReference type="Pfam" id="PF07687"/>
    </source>
</evidence>
<keyword evidence="8 15" id="KW-0378">Hydrolase</keyword>
<gene>
    <name evidence="15" type="primary">dapE</name>
    <name evidence="17" type="ORF">EDC64_105263</name>
</gene>
<evidence type="ECO:0000256" key="3">
    <source>
        <dbReference type="ARBA" id="ARBA00011738"/>
    </source>
</evidence>
<evidence type="ECO:0000313" key="18">
    <source>
        <dbReference type="Proteomes" id="UP000294664"/>
    </source>
</evidence>
<comment type="cofactor">
    <cofactor evidence="15">
        <name>Zn(2+)</name>
        <dbReference type="ChEBI" id="CHEBI:29105"/>
    </cofactor>
    <cofactor evidence="15">
        <name>Co(2+)</name>
        <dbReference type="ChEBI" id="CHEBI:48828"/>
    </cofactor>
    <text evidence="15">Binds 2 Zn(2+) or Co(2+) ions per subunit.</text>
</comment>
<evidence type="ECO:0000256" key="12">
    <source>
        <dbReference type="ARBA" id="ARBA00023285"/>
    </source>
</evidence>
<keyword evidence="10 15" id="KW-0220">Diaminopimelate biosynthesis</keyword>
<dbReference type="InterPro" id="IPR002933">
    <property type="entry name" value="Peptidase_M20"/>
</dbReference>
<dbReference type="NCBIfam" id="TIGR01246">
    <property type="entry name" value="dapE_proteo"/>
    <property type="match status" value="1"/>
</dbReference>
<dbReference type="CDD" id="cd03891">
    <property type="entry name" value="M20_DapE_proteobac"/>
    <property type="match status" value="1"/>
</dbReference>
<dbReference type="PANTHER" id="PTHR43808">
    <property type="entry name" value="ACETYLORNITHINE DEACETYLASE"/>
    <property type="match status" value="1"/>
</dbReference>
<evidence type="ECO:0000256" key="10">
    <source>
        <dbReference type="ARBA" id="ARBA00022915"/>
    </source>
</evidence>
<dbReference type="SUPFAM" id="SSF55031">
    <property type="entry name" value="Bacterial exopeptidase dimerisation domain"/>
    <property type="match status" value="1"/>
</dbReference>
<evidence type="ECO:0000256" key="2">
    <source>
        <dbReference type="ARBA" id="ARBA00006746"/>
    </source>
</evidence>
<dbReference type="UniPathway" id="UPA00034">
    <property type="reaction ID" value="UER00021"/>
</dbReference>
<evidence type="ECO:0000256" key="14">
    <source>
        <dbReference type="ARBA" id="ARBA00051301"/>
    </source>
</evidence>
<name>A0A4R3LX63_9HYPH</name>
<dbReference type="HAMAP" id="MF_01690">
    <property type="entry name" value="DapE"/>
    <property type="match status" value="1"/>
</dbReference>
<dbReference type="NCBIfam" id="NF009557">
    <property type="entry name" value="PRK13009.1"/>
    <property type="match status" value="1"/>
</dbReference>
<keyword evidence="12 15" id="KW-0170">Cobalt</keyword>
<dbReference type="EMBL" id="SMAI01000005">
    <property type="protein sequence ID" value="TCT05231.1"/>
    <property type="molecule type" value="Genomic_DNA"/>
</dbReference>
<organism evidence="17 18">
    <name type="scientific">Aquabacter spiritensis</name>
    <dbReference type="NCBI Taxonomy" id="933073"/>
    <lineage>
        <taxon>Bacteria</taxon>
        <taxon>Pseudomonadati</taxon>
        <taxon>Pseudomonadota</taxon>
        <taxon>Alphaproteobacteria</taxon>
        <taxon>Hyphomicrobiales</taxon>
        <taxon>Xanthobacteraceae</taxon>
        <taxon>Aquabacter</taxon>
    </lineage>
</organism>
<evidence type="ECO:0000256" key="1">
    <source>
        <dbReference type="ARBA" id="ARBA00005130"/>
    </source>
</evidence>
<dbReference type="InterPro" id="IPR036264">
    <property type="entry name" value="Bact_exopeptidase_dim_dom"/>
</dbReference>
<comment type="similarity">
    <text evidence="2 15">Belongs to the peptidase M20A family. DapE subfamily.</text>
</comment>
<feature type="binding site" evidence="15">
    <location>
        <position position="84"/>
    </location>
    <ligand>
        <name>Zn(2+)</name>
        <dbReference type="ChEBI" id="CHEBI:29105"/>
        <label>1</label>
    </ligand>
</feature>
<dbReference type="AlphaFoldDB" id="A0A4R3LX63"/>
<keyword evidence="18" id="KW-1185">Reference proteome</keyword>
<dbReference type="GO" id="GO:0009014">
    <property type="term" value="F:succinyl-diaminopimelate desuccinylase activity"/>
    <property type="evidence" value="ECO:0007669"/>
    <property type="project" value="UniProtKB-UniRule"/>
</dbReference>
<dbReference type="GO" id="GO:0006526">
    <property type="term" value="P:L-arginine biosynthetic process"/>
    <property type="evidence" value="ECO:0007669"/>
    <property type="project" value="TreeGrafter"/>
</dbReference>
<comment type="pathway">
    <text evidence="1 15">Amino-acid biosynthesis; L-lysine biosynthesis via DAP pathway; LL-2,6-diaminopimelate from (S)-tetrahydrodipicolinate (succinylase route): step 3/3.</text>
</comment>
<dbReference type="InterPro" id="IPR001261">
    <property type="entry name" value="ArgE/DapE_CS"/>
</dbReference>
<evidence type="ECO:0000256" key="6">
    <source>
        <dbReference type="ARBA" id="ARBA00022605"/>
    </source>
</evidence>
<keyword evidence="9 15" id="KW-0862">Zinc</keyword>
<feature type="domain" description="Peptidase M20 dimerisation" evidence="16">
    <location>
        <begin position="193"/>
        <end position="297"/>
    </location>
</feature>
<evidence type="ECO:0000256" key="15">
    <source>
        <dbReference type="HAMAP-Rule" id="MF_01690"/>
    </source>
</evidence>
<comment type="function">
    <text evidence="15">Catalyzes the hydrolysis of N-succinyl-L,L-diaminopimelic acid (SDAP), forming succinate and LL-2,6-diaminopimelate (DAP), an intermediate involved in the bacterial biosynthesis of lysine and meso-diaminopimelic acid, an essential component of bacterial cell walls.</text>
</comment>
<evidence type="ECO:0000313" key="17">
    <source>
        <dbReference type="EMBL" id="TCT05231.1"/>
    </source>
</evidence>
<dbReference type="InterPro" id="IPR011650">
    <property type="entry name" value="Peptidase_M20_dimer"/>
</dbReference>
<dbReference type="Gene3D" id="3.40.630.10">
    <property type="entry name" value="Zn peptidases"/>
    <property type="match status" value="2"/>
</dbReference>